<dbReference type="Gene3D" id="3.40.190.10">
    <property type="entry name" value="Periplasmic binding protein-like II"/>
    <property type="match status" value="2"/>
</dbReference>
<dbReference type="InterPro" id="IPR015168">
    <property type="entry name" value="SsuA/THI5"/>
</dbReference>
<protein>
    <submittedName>
        <fullName evidence="6">Transporter substrate-binding domain-containing protein</fullName>
    </submittedName>
</protein>
<dbReference type="CDD" id="cd13563">
    <property type="entry name" value="PBP2_SsuA_like_6"/>
    <property type="match status" value="1"/>
</dbReference>
<dbReference type="PANTHER" id="PTHR30024:SF47">
    <property type="entry name" value="TAURINE-BINDING PERIPLASMIC PROTEIN"/>
    <property type="match status" value="1"/>
</dbReference>
<keyword evidence="3 4" id="KW-0732">Signal</keyword>
<feature type="signal peptide" evidence="4">
    <location>
        <begin position="1"/>
        <end position="21"/>
    </location>
</feature>
<evidence type="ECO:0000259" key="5">
    <source>
        <dbReference type="Pfam" id="PF09084"/>
    </source>
</evidence>
<proteinExistence type="inferred from homology"/>
<evidence type="ECO:0000256" key="2">
    <source>
        <dbReference type="ARBA" id="ARBA00010742"/>
    </source>
</evidence>
<dbReference type="Proteomes" id="UP000297654">
    <property type="component" value="Unassembled WGS sequence"/>
</dbReference>
<evidence type="ECO:0000313" key="6">
    <source>
        <dbReference type="EMBL" id="TFB88780.1"/>
    </source>
</evidence>
<feature type="chain" id="PRO_5039374805" evidence="4">
    <location>
        <begin position="22"/>
        <end position="323"/>
    </location>
</feature>
<feature type="domain" description="SsuA/THI5-like" evidence="5">
    <location>
        <begin position="43"/>
        <end position="234"/>
    </location>
</feature>
<comment type="similarity">
    <text evidence="2">Belongs to the bacterial solute-binding protein SsuA/TauA family.</text>
</comment>
<comment type="caution">
    <text evidence="6">The sequence shown here is derived from an EMBL/GenBank/DDBJ whole genome shotgun (WGS) entry which is preliminary data.</text>
</comment>
<dbReference type="SUPFAM" id="SSF53850">
    <property type="entry name" value="Periplasmic binding protein-like II"/>
    <property type="match status" value="1"/>
</dbReference>
<evidence type="ECO:0000256" key="1">
    <source>
        <dbReference type="ARBA" id="ARBA00004418"/>
    </source>
</evidence>
<accession>A0A1H8AZW8</accession>
<name>A0A1H8AZW8_9MICO</name>
<dbReference type="OrthoDB" id="7374754at2"/>
<dbReference type="Pfam" id="PF09084">
    <property type="entry name" value="NMT1"/>
    <property type="match status" value="1"/>
</dbReference>
<reference evidence="6 7" key="1">
    <citation type="submission" date="2019-03" db="EMBL/GenBank/DDBJ databases">
        <title>Genomics of glacier-inhabiting Cryobacterium strains.</title>
        <authorList>
            <person name="Liu Q."/>
            <person name="Xin Y.-H."/>
        </authorList>
    </citation>
    <scope>NUCLEOTIDE SEQUENCE [LARGE SCALE GENOMIC DNA]</scope>
    <source>
        <strain evidence="6 7">Hh15</strain>
    </source>
</reference>
<comment type="subcellular location">
    <subcellularLocation>
        <location evidence="1">Periplasm</location>
    </subcellularLocation>
</comment>
<dbReference type="STRING" id="1424661.SAMN05216281_101402"/>
<gene>
    <name evidence="6" type="ORF">E3O10_13090</name>
</gene>
<evidence type="ECO:0000256" key="4">
    <source>
        <dbReference type="SAM" id="SignalP"/>
    </source>
</evidence>
<dbReference type="AlphaFoldDB" id="A0A1H8AZW8"/>
<sequence>MVAALAAAAITLLAGCAGTPAATPAADGTQIVRMATMPWIGYGPWYIAETDGIFADAGLSVEQTEFEGDAEVNAAFISGNVDVANVATHTAMLMQQAGVPIKIVLIEDVSTTADAIIAPAGIESIADLAGKKVAYEQGTTSDLLLNYALDDAGMTLDDIVAVPMNAADAGVALIGGKVDAAVTYEPYIQTALAEDADLGVLFSADKLPGLISDVLVVSDDFIAEHPDTIQALVSSWGLALDSYNADQPAGRAIIADAVGEDAAALSSAFDGVIFYDGAQNANELGGSFLNEAMPLVRKAAQSAGILTGDVDLSALVDPQFVAN</sequence>
<keyword evidence="7" id="KW-1185">Reference proteome</keyword>
<organism evidence="6 7">
    <name type="scientific">Cryobacterium luteum</name>
    <dbReference type="NCBI Taxonomy" id="1424661"/>
    <lineage>
        <taxon>Bacteria</taxon>
        <taxon>Bacillati</taxon>
        <taxon>Actinomycetota</taxon>
        <taxon>Actinomycetes</taxon>
        <taxon>Micrococcales</taxon>
        <taxon>Microbacteriaceae</taxon>
        <taxon>Cryobacterium</taxon>
    </lineage>
</organism>
<dbReference type="PANTHER" id="PTHR30024">
    <property type="entry name" value="ALIPHATIC SULFONATES-BINDING PROTEIN-RELATED"/>
    <property type="match status" value="1"/>
</dbReference>
<dbReference type="GO" id="GO:0042597">
    <property type="term" value="C:periplasmic space"/>
    <property type="evidence" value="ECO:0007669"/>
    <property type="project" value="UniProtKB-SubCell"/>
</dbReference>
<evidence type="ECO:0000313" key="7">
    <source>
        <dbReference type="Proteomes" id="UP000297654"/>
    </source>
</evidence>
<evidence type="ECO:0000256" key="3">
    <source>
        <dbReference type="ARBA" id="ARBA00022729"/>
    </source>
</evidence>
<dbReference type="EMBL" id="SOFF01000031">
    <property type="protein sequence ID" value="TFB88780.1"/>
    <property type="molecule type" value="Genomic_DNA"/>
</dbReference>